<evidence type="ECO:0000256" key="9">
    <source>
        <dbReference type="ARBA" id="ARBA00035168"/>
    </source>
</evidence>
<evidence type="ECO:0000256" key="3">
    <source>
        <dbReference type="ARBA" id="ARBA00012724"/>
    </source>
</evidence>
<protein>
    <recommendedName>
        <fullName evidence="9">RNA ligase 1</fullName>
        <ecNumber evidence="3">6.5.1.3</ecNumber>
    </recommendedName>
    <alternativeName>
        <fullName evidence="10">RNA ligase</fullName>
    </alternativeName>
</protein>
<comment type="catalytic activity">
    <reaction evidence="8">
        <text>ATP + (ribonucleotide)n-3'-hydroxyl + 5'-phospho-(ribonucleotide)m = (ribonucleotide)n+m + AMP + diphosphate.</text>
        <dbReference type="EC" id="6.5.1.3"/>
    </reaction>
</comment>
<evidence type="ECO:0000256" key="10">
    <source>
        <dbReference type="ARBA" id="ARBA00035432"/>
    </source>
</evidence>
<dbReference type="CTD" id="91298"/>
<dbReference type="InParanoid" id="A0A6J2HNI5"/>
<comment type="cofactor">
    <cofactor evidence="2">
        <name>Mg(2+)</name>
        <dbReference type="ChEBI" id="CHEBI:18420"/>
    </cofactor>
</comment>
<evidence type="ECO:0000256" key="4">
    <source>
        <dbReference type="ARBA" id="ARBA00022598"/>
    </source>
</evidence>
<keyword evidence="4" id="KW-0436">Ligase</keyword>
<dbReference type="Pfam" id="PF17720">
    <property type="entry name" value="RLIG1"/>
    <property type="match status" value="1"/>
</dbReference>
<dbReference type="AlphaFoldDB" id="A0A6J2HNI5"/>
<keyword evidence="7" id="KW-0067">ATP-binding</keyword>
<evidence type="ECO:0000256" key="5">
    <source>
        <dbReference type="ARBA" id="ARBA00022741"/>
    </source>
</evidence>
<name>A0A6J2HNI5_9PASS</name>
<dbReference type="Proteomes" id="UP000504627">
    <property type="component" value="Unplaced"/>
</dbReference>
<dbReference type="GO" id="GO:0003972">
    <property type="term" value="F:RNA ligase (ATP) activity"/>
    <property type="evidence" value="ECO:0007669"/>
    <property type="project" value="UniProtKB-EC"/>
</dbReference>
<organism evidence="12 13">
    <name type="scientific">Pipra filicauda</name>
    <name type="common">Wire-tailed manakin</name>
    <dbReference type="NCBI Taxonomy" id="649802"/>
    <lineage>
        <taxon>Eukaryota</taxon>
        <taxon>Metazoa</taxon>
        <taxon>Chordata</taxon>
        <taxon>Craniata</taxon>
        <taxon>Vertebrata</taxon>
        <taxon>Euteleostomi</taxon>
        <taxon>Archelosauria</taxon>
        <taxon>Archosauria</taxon>
        <taxon>Dinosauria</taxon>
        <taxon>Saurischia</taxon>
        <taxon>Theropoda</taxon>
        <taxon>Coelurosauria</taxon>
        <taxon>Aves</taxon>
        <taxon>Neognathae</taxon>
        <taxon>Neoaves</taxon>
        <taxon>Telluraves</taxon>
        <taxon>Australaves</taxon>
        <taxon>Passeriformes</taxon>
        <taxon>Pipridae</taxon>
        <taxon>Pipra</taxon>
    </lineage>
</organism>
<comment type="cofactor">
    <cofactor evidence="1">
        <name>Mn(2+)</name>
        <dbReference type="ChEBI" id="CHEBI:29035"/>
    </cofactor>
</comment>
<evidence type="ECO:0000256" key="8">
    <source>
        <dbReference type="ARBA" id="ARBA00034038"/>
    </source>
</evidence>
<dbReference type="PANTHER" id="PTHR31219">
    <property type="entry name" value="CHROMOSOME 28 C12ORF29 HOMOLOG"/>
    <property type="match status" value="1"/>
</dbReference>
<evidence type="ECO:0000256" key="7">
    <source>
        <dbReference type="ARBA" id="ARBA00022840"/>
    </source>
</evidence>
<evidence type="ECO:0000256" key="1">
    <source>
        <dbReference type="ARBA" id="ARBA00001936"/>
    </source>
</evidence>
<dbReference type="GO" id="GO:0000302">
    <property type="term" value="P:response to reactive oxygen species"/>
    <property type="evidence" value="ECO:0007669"/>
    <property type="project" value="InterPro"/>
</dbReference>
<keyword evidence="6" id="KW-0692">RNA repair</keyword>
<evidence type="ECO:0000256" key="2">
    <source>
        <dbReference type="ARBA" id="ARBA00001946"/>
    </source>
</evidence>
<keyword evidence="12" id="KW-1185">Reference proteome</keyword>
<gene>
    <name evidence="13" type="primary">CUNH12orf29</name>
</gene>
<evidence type="ECO:0000256" key="11">
    <source>
        <dbReference type="ARBA" id="ARBA00045151"/>
    </source>
</evidence>
<evidence type="ECO:0000313" key="13">
    <source>
        <dbReference type="RefSeq" id="XP_027588718.2"/>
    </source>
</evidence>
<keyword evidence="5" id="KW-0547">Nucleotide-binding</keyword>
<proteinExistence type="predicted"/>
<dbReference type="GO" id="GO:0005524">
    <property type="term" value="F:ATP binding"/>
    <property type="evidence" value="ECO:0007669"/>
    <property type="project" value="UniProtKB-KW"/>
</dbReference>
<dbReference type="GeneID" id="113994182"/>
<sequence length="514" mass="58270">MELWFWEQTFVTAKIPQPARQQQPERGVKVYVSKNPQAPSSGKERDFWHQSRDSLLQPMVQPMGRHLCPCSPWKSTAEQRSTCSPWRAPHRRRWMHPKEQAAGRTLDPWRQESTLVGAAAGQSGAAPGPGPGRGHRLAEGRWRELAPMPPVLGRSAASQAGPGGLHFPWRSAAGAAQARCRARRERAAVAMRRRSAVQRKVPCLFVTEVKKEPSAKRERQPFKVLATETISGKALAADIHNAIPTEKVDGTCCYVTTYKGQPYLWARLDRRPSKQGEKKFRQFLHSLKDCKEFAWNIEEDFKPVPDTWIPAKDLEFSNGNPLPDENGHMPGWVPVEKNSKQYCWHSSVINYEAEIALVLKRHADPGLLEISPVPLSELLEQTLELIGTNINANPYGLGSKKHPVHLLVPHGAFEIKNPPTLKQNDILSWFESCSEGKVEGIVWHCHDGCLIKLHRHHLDLPWPLAETYLNSQPVVISFNRSKYECDFEPKSLFHHFSNLDGQRFDRLKDIKFDA</sequence>
<dbReference type="InterPro" id="IPR041211">
    <property type="entry name" value="RLIG1"/>
</dbReference>
<dbReference type="PANTHER" id="PTHR31219:SF2">
    <property type="entry name" value="RNA LIGASE 1"/>
    <property type="match status" value="1"/>
</dbReference>
<dbReference type="FunCoup" id="A0A6J2HNI5">
    <property type="interactions" value="100"/>
</dbReference>
<evidence type="ECO:0000313" key="12">
    <source>
        <dbReference type="Proteomes" id="UP000504627"/>
    </source>
</evidence>
<evidence type="ECO:0000256" key="6">
    <source>
        <dbReference type="ARBA" id="ARBA00022800"/>
    </source>
</evidence>
<reference evidence="13" key="1">
    <citation type="submission" date="2025-08" db="UniProtKB">
        <authorList>
            <consortium name="RefSeq"/>
        </authorList>
    </citation>
    <scope>IDENTIFICATION</scope>
    <source>
        <tissue evidence="13">Muscle</tissue>
    </source>
</reference>
<dbReference type="GO" id="GO:0042245">
    <property type="term" value="P:RNA repair"/>
    <property type="evidence" value="ECO:0007669"/>
    <property type="project" value="UniProtKB-KW"/>
</dbReference>
<dbReference type="EC" id="6.5.1.3" evidence="3"/>
<accession>A0A6J2HNI5</accession>
<comment type="function">
    <text evidence="11">Functions as an RNA ligase, in vitro. The ligation reaction entails three nucleotidyl transfer steps. In the first step, the RNA ligase reacts with ATP in the absence of nucleic acid to form a covalent ligase-AMP intermediate and release pyrophosphate. In step 2, the ligase-AMP binds to the nucleic acid and transfers the adenylate to the 5'-PO4 terminus to form an adenylylated intermediate. In step 3, the RNA ligase directs the attack of the 3'-OH on the 5'-phosphoanhydride linkage, resulting in a repaired 3'-5' phosphodiester and release of AMP. Exhibits selectivity for single-stranded RNA substrates and may not have nick-sealing activity on double-stranded DNA-RNA hybrids. May play a role in maintaining RNA integrity under stress conditions, for example in response to reactive oxygen species (ROS).</text>
</comment>
<dbReference type="RefSeq" id="XP_027588718.2">
    <property type="nucleotide sequence ID" value="XM_027732917.2"/>
</dbReference>